<reference evidence="9 10" key="1">
    <citation type="submission" date="2019-05" db="EMBL/GenBank/DDBJ databases">
        <authorList>
            <person name="Hariharan J."/>
            <person name="Choudoir M.J."/>
            <person name="Diebold P."/>
            <person name="Panke-Buisse K."/>
            <person name="Buckley D.H."/>
        </authorList>
    </citation>
    <scope>NUCLEOTIDE SEQUENCE [LARGE SCALE GENOMIC DNA]</scope>
    <source>
        <strain evidence="9 10">SUN51</strain>
    </source>
</reference>
<dbReference type="Pfam" id="PF04539">
    <property type="entry name" value="Sigma70_r3"/>
    <property type="match status" value="1"/>
</dbReference>
<feature type="compositionally biased region" description="Low complexity" evidence="5">
    <location>
        <begin position="20"/>
        <end position="38"/>
    </location>
</feature>
<proteinExistence type="predicted"/>
<dbReference type="InterPro" id="IPR014284">
    <property type="entry name" value="RNA_pol_sigma-70_dom"/>
</dbReference>
<dbReference type="InterPro" id="IPR000943">
    <property type="entry name" value="RNA_pol_sigma70"/>
</dbReference>
<evidence type="ECO:0000256" key="1">
    <source>
        <dbReference type="ARBA" id="ARBA00023015"/>
    </source>
</evidence>
<dbReference type="GO" id="GO:0006352">
    <property type="term" value="P:DNA-templated transcription initiation"/>
    <property type="evidence" value="ECO:0007669"/>
    <property type="project" value="InterPro"/>
</dbReference>
<dbReference type="OrthoDB" id="9804285at2"/>
<dbReference type="InterPro" id="IPR007627">
    <property type="entry name" value="RNA_pol_sigma70_r2"/>
</dbReference>
<evidence type="ECO:0000256" key="5">
    <source>
        <dbReference type="SAM" id="MobiDB-lite"/>
    </source>
</evidence>
<dbReference type="Proteomes" id="UP000324965">
    <property type="component" value="Unassembled WGS sequence"/>
</dbReference>
<dbReference type="RefSeq" id="WP_149510753.1">
    <property type="nucleotide sequence ID" value="NZ_VDFC01000025.1"/>
</dbReference>
<dbReference type="Pfam" id="PF04542">
    <property type="entry name" value="Sigma70_r2"/>
    <property type="match status" value="1"/>
</dbReference>
<dbReference type="Pfam" id="PF04545">
    <property type="entry name" value="Sigma70_r4"/>
    <property type="match status" value="1"/>
</dbReference>
<keyword evidence="4" id="KW-0804">Transcription</keyword>
<dbReference type="AlphaFoldDB" id="A0A5B0BEJ8"/>
<accession>A0A5B0BEJ8</accession>
<dbReference type="NCBIfam" id="TIGR02937">
    <property type="entry name" value="sigma70-ECF"/>
    <property type="match status" value="1"/>
</dbReference>
<dbReference type="PANTHER" id="PTHR30385">
    <property type="entry name" value="SIGMA FACTOR F FLAGELLAR"/>
    <property type="match status" value="1"/>
</dbReference>
<dbReference type="Gene3D" id="1.10.10.10">
    <property type="entry name" value="Winged helix-like DNA-binding domain superfamily/Winged helix DNA-binding domain"/>
    <property type="match status" value="2"/>
</dbReference>
<keyword evidence="2" id="KW-0731">Sigma factor</keyword>
<dbReference type="GO" id="GO:0003677">
    <property type="term" value="F:DNA binding"/>
    <property type="evidence" value="ECO:0007669"/>
    <property type="project" value="UniProtKB-KW"/>
</dbReference>
<evidence type="ECO:0000259" key="6">
    <source>
        <dbReference type="Pfam" id="PF04539"/>
    </source>
</evidence>
<dbReference type="PANTHER" id="PTHR30385:SF4">
    <property type="entry name" value="RNA POLYMERASE SIGMA-E FACTOR"/>
    <property type="match status" value="1"/>
</dbReference>
<dbReference type="NCBIfam" id="TIGR02980">
    <property type="entry name" value="SigBFG"/>
    <property type="match status" value="1"/>
</dbReference>
<dbReference type="CDD" id="cd06171">
    <property type="entry name" value="Sigma70_r4"/>
    <property type="match status" value="1"/>
</dbReference>
<comment type="caution">
    <text evidence="9">The sequence shown here is derived from an EMBL/GenBank/DDBJ whole genome shotgun (WGS) entry which is preliminary data.</text>
</comment>
<evidence type="ECO:0000259" key="8">
    <source>
        <dbReference type="Pfam" id="PF04545"/>
    </source>
</evidence>
<organism evidence="9 10">
    <name type="scientific">Streptomyces apricus</name>
    <dbReference type="NCBI Taxonomy" id="1828112"/>
    <lineage>
        <taxon>Bacteria</taxon>
        <taxon>Bacillati</taxon>
        <taxon>Actinomycetota</taxon>
        <taxon>Actinomycetes</taxon>
        <taxon>Kitasatosporales</taxon>
        <taxon>Streptomycetaceae</taxon>
        <taxon>Streptomyces</taxon>
    </lineage>
</organism>
<dbReference type="PRINTS" id="PR00046">
    <property type="entry name" value="SIGMA70FCT"/>
</dbReference>
<dbReference type="InterPro" id="IPR014322">
    <property type="entry name" value="RNA_pol_sigma-B/F/G"/>
</dbReference>
<feature type="domain" description="RNA polymerase sigma-70 region 3" evidence="6">
    <location>
        <begin position="149"/>
        <end position="209"/>
    </location>
</feature>
<dbReference type="InterPro" id="IPR036388">
    <property type="entry name" value="WH-like_DNA-bd_sf"/>
</dbReference>
<keyword evidence="1" id="KW-0805">Transcription regulation</keyword>
<dbReference type="InterPro" id="IPR007624">
    <property type="entry name" value="RNA_pol_sigma70_r3"/>
</dbReference>
<protein>
    <submittedName>
        <fullName evidence="9">SigB/SigF/SigG family RNA polymerase sigma factor</fullName>
    </submittedName>
</protein>
<feature type="domain" description="RNA polymerase sigma-70 region 2" evidence="7">
    <location>
        <begin position="71"/>
        <end position="139"/>
    </location>
</feature>
<dbReference type="SUPFAM" id="SSF88946">
    <property type="entry name" value="Sigma2 domain of RNA polymerase sigma factors"/>
    <property type="match status" value="1"/>
</dbReference>
<evidence type="ECO:0000256" key="3">
    <source>
        <dbReference type="ARBA" id="ARBA00023125"/>
    </source>
</evidence>
<dbReference type="InterPro" id="IPR013324">
    <property type="entry name" value="RNA_pol_sigma_r3/r4-like"/>
</dbReference>
<feature type="domain" description="RNA polymerase sigma-70 region 4" evidence="8">
    <location>
        <begin position="238"/>
        <end position="285"/>
    </location>
</feature>
<evidence type="ECO:0000259" key="7">
    <source>
        <dbReference type="Pfam" id="PF04542"/>
    </source>
</evidence>
<gene>
    <name evidence="9" type="ORF">FGF04_09100</name>
</gene>
<dbReference type="Gene3D" id="1.20.120.1810">
    <property type="match status" value="1"/>
</dbReference>
<feature type="region of interest" description="Disordered" evidence="5">
    <location>
        <begin position="1"/>
        <end position="48"/>
    </location>
</feature>
<evidence type="ECO:0000256" key="4">
    <source>
        <dbReference type="ARBA" id="ARBA00023163"/>
    </source>
</evidence>
<evidence type="ECO:0000256" key="2">
    <source>
        <dbReference type="ARBA" id="ARBA00023082"/>
    </source>
</evidence>
<keyword evidence="3" id="KW-0238">DNA-binding</keyword>
<evidence type="ECO:0000313" key="9">
    <source>
        <dbReference type="EMBL" id="KAA0940564.1"/>
    </source>
</evidence>
<dbReference type="EMBL" id="VDFC01000025">
    <property type="protein sequence ID" value="KAA0940564.1"/>
    <property type="molecule type" value="Genomic_DNA"/>
</dbReference>
<dbReference type="InterPro" id="IPR007630">
    <property type="entry name" value="RNA_pol_sigma70_r4"/>
</dbReference>
<evidence type="ECO:0000313" key="10">
    <source>
        <dbReference type="Proteomes" id="UP000324965"/>
    </source>
</evidence>
<dbReference type="SUPFAM" id="SSF88659">
    <property type="entry name" value="Sigma3 and sigma4 domains of RNA polymerase sigma factors"/>
    <property type="match status" value="2"/>
</dbReference>
<keyword evidence="10" id="KW-1185">Reference proteome</keyword>
<dbReference type="GO" id="GO:0016987">
    <property type="term" value="F:sigma factor activity"/>
    <property type="evidence" value="ECO:0007669"/>
    <property type="project" value="UniProtKB-KW"/>
</dbReference>
<sequence>MPIDLSTSRLKGTAPVEALTASADPAAAPASSTRSATTRHPHDDAPDSASDFARLAALEDGPERDAVRDELVTAWLPMAHRIAGRFRDRGENIEDLRQVAAVGLVKAIDRFDPSRGAFESYAVPTITGEVKRHFRDRMWALRVPRRVQELRNKVRIARRELTQNPGAPEPTTAEIAAHAGLTEDEVCAGMEAMESFSTLSLDAELTSTDDNYSLADTLGDSDSSFDVVIDREAAKEGLRRLPERERNILYMRFFEDMTQNRIADQLGISQMHVSRLISRSCAKVRDEALGARSRSGRGDLDGPAGAV</sequence>
<dbReference type="InterPro" id="IPR013325">
    <property type="entry name" value="RNA_pol_sigma_r2"/>
</dbReference>
<name>A0A5B0BEJ8_9ACTN</name>
<feature type="compositionally biased region" description="Polar residues" evidence="5">
    <location>
        <begin position="1"/>
        <end position="10"/>
    </location>
</feature>